<name>A0A1Z5JT98_FISSO</name>
<feature type="signal peptide" evidence="3">
    <location>
        <begin position="1"/>
        <end position="20"/>
    </location>
</feature>
<keyword evidence="3" id="KW-0732">Signal</keyword>
<dbReference type="AlphaFoldDB" id="A0A1Z5JT98"/>
<dbReference type="InParanoid" id="A0A1Z5JT98"/>
<evidence type="ECO:0000313" key="4">
    <source>
        <dbReference type="EMBL" id="GAX17263.1"/>
    </source>
</evidence>
<protein>
    <submittedName>
        <fullName evidence="4">Uncharacterized protein</fullName>
    </submittedName>
</protein>
<sequence length="367" mass="42300">MLFQSVLYLVPLFWATTITAQTLVPDEFFFEYRFFANTAGEANGTDAPLAVMLTALQNHLNEYIASLENATIFIDSIDYFSRAPCTEQDFELEYSDCGTYRSNVVMNMASEYDPVVVKQVLTREIQTYVEETYANETNNQADTLYDYPKWVQTTVYMELVGVSTPMDEDEMFLFLQEFEDGFRPQMEEDNYDWVKNEILYQEIMDNRESFNVKERNVINKVKIMPKATCSGDSCNDENFYNYLVLNLDAFTEEFLGRLQGVSPNGADDYYTDIIQIIVRNDQLEMPELPPEENLDPTASKAGDDKDIPFWLWILALLAVITVVVTLIYVCILSPRRKAVEKDDENGYERPSHHSMNQDDPASPETPI</sequence>
<organism evidence="4 5">
    <name type="scientific">Fistulifera solaris</name>
    <name type="common">Oleaginous diatom</name>
    <dbReference type="NCBI Taxonomy" id="1519565"/>
    <lineage>
        <taxon>Eukaryota</taxon>
        <taxon>Sar</taxon>
        <taxon>Stramenopiles</taxon>
        <taxon>Ochrophyta</taxon>
        <taxon>Bacillariophyta</taxon>
        <taxon>Bacillariophyceae</taxon>
        <taxon>Bacillariophycidae</taxon>
        <taxon>Naviculales</taxon>
        <taxon>Naviculaceae</taxon>
        <taxon>Fistulifera</taxon>
    </lineage>
</organism>
<comment type="caution">
    <text evidence="4">The sequence shown here is derived from an EMBL/GenBank/DDBJ whole genome shotgun (WGS) entry which is preliminary data.</text>
</comment>
<feature type="chain" id="PRO_5012238735" evidence="3">
    <location>
        <begin position="21"/>
        <end position="367"/>
    </location>
</feature>
<evidence type="ECO:0000256" key="1">
    <source>
        <dbReference type="SAM" id="MobiDB-lite"/>
    </source>
</evidence>
<keyword evidence="2" id="KW-1133">Transmembrane helix</keyword>
<keyword evidence="5" id="KW-1185">Reference proteome</keyword>
<keyword evidence="2" id="KW-0472">Membrane</keyword>
<dbReference type="EMBL" id="BDSP01000114">
    <property type="protein sequence ID" value="GAX17263.1"/>
    <property type="molecule type" value="Genomic_DNA"/>
</dbReference>
<evidence type="ECO:0000256" key="3">
    <source>
        <dbReference type="SAM" id="SignalP"/>
    </source>
</evidence>
<gene>
    <name evidence="4" type="ORF">FisN_10Lh121</name>
</gene>
<accession>A0A1Z5JT98</accession>
<dbReference type="Proteomes" id="UP000198406">
    <property type="component" value="Unassembled WGS sequence"/>
</dbReference>
<proteinExistence type="predicted"/>
<reference evidence="4 5" key="1">
    <citation type="journal article" date="2015" name="Plant Cell">
        <title>Oil accumulation by the oleaginous diatom Fistulifera solaris as revealed by the genome and transcriptome.</title>
        <authorList>
            <person name="Tanaka T."/>
            <person name="Maeda Y."/>
            <person name="Veluchamy A."/>
            <person name="Tanaka M."/>
            <person name="Abida H."/>
            <person name="Marechal E."/>
            <person name="Bowler C."/>
            <person name="Muto M."/>
            <person name="Sunaga Y."/>
            <person name="Tanaka M."/>
            <person name="Yoshino T."/>
            <person name="Taniguchi T."/>
            <person name="Fukuda Y."/>
            <person name="Nemoto M."/>
            <person name="Matsumoto M."/>
            <person name="Wong P.S."/>
            <person name="Aburatani S."/>
            <person name="Fujibuchi W."/>
        </authorList>
    </citation>
    <scope>NUCLEOTIDE SEQUENCE [LARGE SCALE GENOMIC DNA]</scope>
    <source>
        <strain evidence="4 5">JPCC DA0580</strain>
    </source>
</reference>
<feature type="compositionally biased region" description="Basic and acidic residues" evidence="1">
    <location>
        <begin position="339"/>
        <end position="351"/>
    </location>
</feature>
<feature type="region of interest" description="Disordered" evidence="1">
    <location>
        <begin position="339"/>
        <end position="367"/>
    </location>
</feature>
<feature type="transmembrane region" description="Helical" evidence="2">
    <location>
        <begin position="309"/>
        <end position="331"/>
    </location>
</feature>
<evidence type="ECO:0000313" key="5">
    <source>
        <dbReference type="Proteomes" id="UP000198406"/>
    </source>
</evidence>
<evidence type="ECO:0000256" key="2">
    <source>
        <dbReference type="SAM" id="Phobius"/>
    </source>
</evidence>
<keyword evidence="2" id="KW-0812">Transmembrane</keyword>